<evidence type="ECO:0000256" key="5">
    <source>
        <dbReference type="ARBA" id="ARBA00022605"/>
    </source>
</evidence>
<evidence type="ECO:0000313" key="9">
    <source>
        <dbReference type="EMBL" id="KAF3497209.1"/>
    </source>
</evidence>
<dbReference type="Proteomes" id="UP000266723">
    <property type="component" value="Unassembled WGS sequence"/>
</dbReference>
<accession>A0ABQ7AHI9</accession>
<dbReference type="Pfam" id="PF20979">
    <property type="entry name" value="Arginosuc_syn_C"/>
    <property type="match status" value="1"/>
</dbReference>
<keyword evidence="3" id="KW-0055">Arginine biosynthesis</keyword>
<sequence>MAEQIKFDRCLYPHFRFYMREVRTVVYSQFVGILQERDGSCHASLQDSQSCRCFGDKESILPGNNQARGFLAKQDPEAVSSHHHFKEFVNDYIFPCLRAGAIYERKALLVLEIMLEAMVDVVAEVGADAVSYGWEDAVEYAKKHDVPAYLQQGQETSGTLVMRMWTPRGTQRERLSFSLLLAATLLSELNTIVRINMVENRLFGMKSGGVYETPGGTILFGAVQELESLTLDRESIQLKDSLALKHQEAPSSLQFSHRPCSSKSICS</sequence>
<evidence type="ECO:0000256" key="2">
    <source>
        <dbReference type="ARBA" id="ARBA00012286"/>
    </source>
</evidence>
<comment type="caution">
    <text evidence="9">The sequence shown here is derived from an EMBL/GenBank/DDBJ whole genome shotgun (WGS) entry which is preliminary data.</text>
</comment>
<proteinExistence type="predicted"/>
<dbReference type="InterPro" id="IPR024074">
    <property type="entry name" value="AS_cat/multimer_dom_body"/>
</dbReference>
<dbReference type="EC" id="6.3.4.5" evidence="2"/>
<evidence type="ECO:0000256" key="1">
    <source>
        <dbReference type="ARBA" id="ARBA00004967"/>
    </source>
</evidence>
<dbReference type="PANTHER" id="PTHR11587:SF2">
    <property type="entry name" value="ARGININOSUCCINATE SYNTHASE"/>
    <property type="match status" value="1"/>
</dbReference>
<protein>
    <recommendedName>
        <fullName evidence="2">argininosuccinate synthase</fullName>
        <ecNumber evidence="2">6.3.4.5</ecNumber>
    </recommendedName>
</protein>
<evidence type="ECO:0000259" key="8">
    <source>
        <dbReference type="Pfam" id="PF20979"/>
    </source>
</evidence>
<keyword evidence="7" id="KW-0067">ATP-binding</keyword>
<dbReference type="SUPFAM" id="SSF69864">
    <property type="entry name" value="Argininosuccinate synthetase, C-terminal domain"/>
    <property type="match status" value="1"/>
</dbReference>
<dbReference type="InterPro" id="IPR014729">
    <property type="entry name" value="Rossmann-like_a/b/a_fold"/>
</dbReference>
<dbReference type="InterPro" id="IPR001518">
    <property type="entry name" value="Arginosuc_synth"/>
</dbReference>
<dbReference type="InterPro" id="IPR048268">
    <property type="entry name" value="Arginosuc_syn_C"/>
</dbReference>
<evidence type="ECO:0000256" key="6">
    <source>
        <dbReference type="ARBA" id="ARBA00022741"/>
    </source>
</evidence>
<evidence type="ECO:0000256" key="4">
    <source>
        <dbReference type="ARBA" id="ARBA00022598"/>
    </source>
</evidence>
<evidence type="ECO:0000313" key="10">
    <source>
        <dbReference type="Proteomes" id="UP000266723"/>
    </source>
</evidence>
<dbReference type="EMBL" id="QGKV02002055">
    <property type="protein sequence ID" value="KAF3497209.1"/>
    <property type="molecule type" value="Genomic_DNA"/>
</dbReference>
<name>A0ABQ7AHI9_BRACR</name>
<evidence type="ECO:0000256" key="3">
    <source>
        <dbReference type="ARBA" id="ARBA00022571"/>
    </source>
</evidence>
<organism evidence="9 10">
    <name type="scientific">Brassica cretica</name>
    <name type="common">Mustard</name>
    <dbReference type="NCBI Taxonomy" id="69181"/>
    <lineage>
        <taxon>Eukaryota</taxon>
        <taxon>Viridiplantae</taxon>
        <taxon>Streptophyta</taxon>
        <taxon>Embryophyta</taxon>
        <taxon>Tracheophyta</taxon>
        <taxon>Spermatophyta</taxon>
        <taxon>Magnoliopsida</taxon>
        <taxon>eudicotyledons</taxon>
        <taxon>Gunneridae</taxon>
        <taxon>Pentapetalae</taxon>
        <taxon>rosids</taxon>
        <taxon>malvids</taxon>
        <taxon>Brassicales</taxon>
        <taxon>Brassicaceae</taxon>
        <taxon>Brassiceae</taxon>
        <taxon>Brassica</taxon>
    </lineage>
</organism>
<keyword evidence="6" id="KW-0547">Nucleotide-binding</keyword>
<gene>
    <name evidence="9" type="ORF">DY000_02054261</name>
</gene>
<keyword evidence="10" id="KW-1185">Reference proteome</keyword>
<evidence type="ECO:0000256" key="7">
    <source>
        <dbReference type="ARBA" id="ARBA00022840"/>
    </source>
</evidence>
<comment type="pathway">
    <text evidence="1">Amino-acid biosynthesis; L-arginine biosynthesis; L-arginine from L-ornithine and carbamoyl phosphate: step 2/3.</text>
</comment>
<feature type="domain" description="Arginosuccinate synthase C-terminal" evidence="8">
    <location>
        <begin position="177"/>
        <end position="246"/>
    </location>
</feature>
<dbReference type="PANTHER" id="PTHR11587">
    <property type="entry name" value="ARGININOSUCCINATE SYNTHASE"/>
    <property type="match status" value="1"/>
</dbReference>
<keyword evidence="5" id="KW-0028">Amino-acid biosynthesis</keyword>
<keyword evidence="4" id="KW-0436">Ligase</keyword>
<dbReference type="Gene3D" id="3.40.50.620">
    <property type="entry name" value="HUPs"/>
    <property type="match status" value="1"/>
</dbReference>
<reference evidence="9 10" key="1">
    <citation type="journal article" date="2020" name="BMC Genomics">
        <title>Intraspecific diversification of the crop wild relative Brassica cretica Lam. using demographic model selection.</title>
        <authorList>
            <person name="Kioukis A."/>
            <person name="Michalopoulou V.A."/>
            <person name="Briers L."/>
            <person name="Pirintsos S."/>
            <person name="Studholme D.J."/>
            <person name="Pavlidis P."/>
            <person name="Sarris P.F."/>
        </authorList>
    </citation>
    <scope>NUCLEOTIDE SEQUENCE [LARGE SCALE GENOMIC DNA]</scope>
    <source>
        <strain evidence="10">cv. PFS-1207/04</strain>
    </source>
</reference>
<dbReference type="Gene3D" id="3.90.1260.10">
    <property type="entry name" value="Argininosuccinate synthetase, chain A, domain 2"/>
    <property type="match status" value="1"/>
</dbReference>